<dbReference type="AlphaFoldDB" id="A0A4C1ZTQ6"/>
<dbReference type="EMBL" id="BGZK01002257">
    <property type="protein sequence ID" value="GBP92281.1"/>
    <property type="molecule type" value="Genomic_DNA"/>
</dbReference>
<feature type="region of interest" description="Disordered" evidence="1">
    <location>
        <begin position="21"/>
        <end position="44"/>
    </location>
</feature>
<organism evidence="2 3">
    <name type="scientific">Eumeta variegata</name>
    <name type="common">Bagworm moth</name>
    <name type="synonym">Eumeta japonica</name>
    <dbReference type="NCBI Taxonomy" id="151549"/>
    <lineage>
        <taxon>Eukaryota</taxon>
        <taxon>Metazoa</taxon>
        <taxon>Ecdysozoa</taxon>
        <taxon>Arthropoda</taxon>
        <taxon>Hexapoda</taxon>
        <taxon>Insecta</taxon>
        <taxon>Pterygota</taxon>
        <taxon>Neoptera</taxon>
        <taxon>Endopterygota</taxon>
        <taxon>Lepidoptera</taxon>
        <taxon>Glossata</taxon>
        <taxon>Ditrysia</taxon>
        <taxon>Tineoidea</taxon>
        <taxon>Psychidae</taxon>
        <taxon>Oiketicinae</taxon>
        <taxon>Eumeta</taxon>
    </lineage>
</organism>
<evidence type="ECO:0000256" key="1">
    <source>
        <dbReference type="SAM" id="MobiDB-lite"/>
    </source>
</evidence>
<keyword evidence="3" id="KW-1185">Reference proteome</keyword>
<reference evidence="2 3" key="1">
    <citation type="journal article" date="2019" name="Commun. Biol.">
        <title>The bagworm genome reveals a unique fibroin gene that provides high tensile strength.</title>
        <authorList>
            <person name="Kono N."/>
            <person name="Nakamura H."/>
            <person name="Ohtoshi R."/>
            <person name="Tomita M."/>
            <person name="Numata K."/>
            <person name="Arakawa K."/>
        </authorList>
    </citation>
    <scope>NUCLEOTIDE SEQUENCE [LARGE SCALE GENOMIC DNA]</scope>
</reference>
<proteinExistence type="predicted"/>
<evidence type="ECO:0000313" key="2">
    <source>
        <dbReference type="EMBL" id="GBP92281.1"/>
    </source>
</evidence>
<accession>A0A4C1ZTQ6</accession>
<evidence type="ECO:0000313" key="3">
    <source>
        <dbReference type="Proteomes" id="UP000299102"/>
    </source>
</evidence>
<protein>
    <submittedName>
        <fullName evidence="2">Uncharacterized protein</fullName>
    </submittedName>
</protein>
<comment type="caution">
    <text evidence="2">The sequence shown here is derived from an EMBL/GenBank/DDBJ whole genome shotgun (WGS) entry which is preliminary data.</text>
</comment>
<sequence length="103" mass="11593">MANKICPCFCGLDPARSCSRNMKNTRPPRAAGAGIGSISWQKKSSEHEKKRKEYVICPHSAHDLCIRARVEWPSPARFDRIQLNFAKIAFYDTNMPAASPAWT</sequence>
<dbReference type="Proteomes" id="UP000299102">
    <property type="component" value="Unassembled WGS sequence"/>
</dbReference>
<name>A0A4C1ZTQ6_EUMVA</name>
<gene>
    <name evidence="2" type="ORF">EVAR_66424_1</name>
</gene>